<dbReference type="AlphaFoldDB" id="A0A164UNQ3"/>
<evidence type="ECO:0000313" key="1">
    <source>
        <dbReference type="EMBL" id="KZS11533.1"/>
    </source>
</evidence>
<evidence type="ECO:0000313" key="2">
    <source>
        <dbReference type="Proteomes" id="UP000076858"/>
    </source>
</evidence>
<proteinExistence type="predicted"/>
<gene>
    <name evidence="1" type="ORF">APZ42_023740</name>
</gene>
<dbReference type="Proteomes" id="UP000076858">
    <property type="component" value="Unassembled WGS sequence"/>
</dbReference>
<reference evidence="1 2" key="1">
    <citation type="submission" date="2016-03" db="EMBL/GenBank/DDBJ databases">
        <title>EvidentialGene: Evidence-directed Construction of Genes on Genomes.</title>
        <authorList>
            <person name="Gilbert D.G."/>
            <person name="Choi J.-H."/>
            <person name="Mockaitis K."/>
            <person name="Colbourne J."/>
            <person name="Pfrender M."/>
        </authorList>
    </citation>
    <scope>NUCLEOTIDE SEQUENCE [LARGE SCALE GENOMIC DNA]</scope>
    <source>
        <strain evidence="1 2">Xinb3</strain>
        <tissue evidence="1">Complete organism</tissue>
    </source>
</reference>
<keyword evidence="2" id="KW-1185">Reference proteome</keyword>
<organism evidence="1 2">
    <name type="scientific">Daphnia magna</name>
    <dbReference type="NCBI Taxonomy" id="35525"/>
    <lineage>
        <taxon>Eukaryota</taxon>
        <taxon>Metazoa</taxon>
        <taxon>Ecdysozoa</taxon>
        <taxon>Arthropoda</taxon>
        <taxon>Crustacea</taxon>
        <taxon>Branchiopoda</taxon>
        <taxon>Diplostraca</taxon>
        <taxon>Cladocera</taxon>
        <taxon>Anomopoda</taxon>
        <taxon>Daphniidae</taxon>
        <taxon>Daphnia</taxon>
    </lineage>
</organism>
<accession>A0A164UNQ3</accession>
<protein>
    <submittedName>
        <fullName evidence="1">Uncharacterized protein</fullName>
    </submittedName>
</protein>
<name>A0A164UNQ3_9CRUS</name>
<comment type="caution">
    <text evidence="1">The sequence shown here is derived from an EMBL/GenBank/DDBJ whole genome shotgun (WGS) entry which is preliminary data.</text>
</comment>
<dbReference type="EMBL" id="LRGB01001580">
    <property type="protein sequence ID" value="KZS11533.1"/>
    <property type="molecule type" value="Genomic_DNA"/>
</dbReference>
<sequence length="19" mass="2162">MQKLSHNDVACTFSRCCSM</sequence>